<accession>A0A2N6QM75</accession>
<dbReference type="RefSeq" id="WP_070503382.1">
    <property type="nucleotide sequence ID" value="NZ_JAASJD010000002.1"/>
</dbReference>
<evidence type="ECO:0000256" key="1">
    <source>
        <dbReference type="SAM" id="Phobius"/>
    </source>
</evidence>
<reference evidence="2 3" key="1">
    <citation type="submission" date="2017-09" db="EMBL/GenBank/DDBJ databases">
        <title>Bacterial strain isolated from the female urinary microbiota.</title>
        <authorList>
            <person name="Thomas-White K."/>
            <person name="Kumar N."/>
            <person name="Forster S."/>
            <person name="Putonti C."/>
            <person name="Lawley T."/>
            <person name="Wolfe A.J."/>
        </authorList>
    </citation>
    <scope>NUCLEOTIDE SEQUENCE [LARGE SCALE GENOMIC DNA]</scope>
    <source>
        <strain evidence="2 3">UMB0834</strain>
    </source>
</reference>
<dbReference type="EMBL" id="PNGG01000001">
    <property type="protein sequence ID" value="PMC20762.1"/>
    <property type="molecule type" value="Genomic_DNA"/>
</dbReference>
<dbReference type="AlphaFoldDB" id="A0A2N6QM75"/>
<feature type="transmembrane region" description="Helical" evidence="1">
    <location>
        <begin position="35"/>
        <end position="55"/>
    </location>
</feature>
<sequence length="71" mass="8460">MSGHYLIAILFMIMYLIIHFIFYKTHQIENDAGRVFAFVFLPFVMLVIIIFTIMIDTEIGSFILERGWDWP</sequence>
<dbReference type="Proteomes" id="UP000235748">
    <property type="component" value="Unassembled WGS sequence"/>
</dbReference>
<evidence type="ECO:0000313" key="2">
    <source>
        <dbReference type="EMBL" id="PMC20762.1"/>
    </source>
</evidence>
<protein>
    <submittedName>
        <fullName evidence="2">Uncharacterized protein</fullName>
    </submittedName>
</protein>
<feature type="transmembrane region" description="Helical" evidence="1">
    <location>
        <begin position="6"/>
        <end position="23"/>
    </location>
</feature>
<organism evidence="2 3">
    <name type="scientific">Staphylococcus pettenkoferi</name>
    <dbReference type="NCBI Taxonomy" id="170573"/>
    <lineage>
        <taxon>Bacteria</taxon>
        <taxon>Bacillati</taxon>
        <taxon>Bacillota</taxon>
        <taxon>Bacilli</taxon>
        <taxon>Bacillales</taxon>
        <taxon>Staphylococcaceae</taxon>
        <taxon>Staphylococcus</taxon>
    </lineage>
</organism>
<keyword evidence="1" id="KW-0472">Membrane</keyword>
<gene>
    <name evidence="2" type="ORF">CJ235_03530</name>
</gene>
<keyword evidence="1" id="KW-0812">Transmembrane</keyword>
<comment type="caution">
    <text evidence="2">The sequence shown here is derived from an EMBL/GenBank/DDBJ whole genome shotgun (WGS) entry which is preliminary data.</text>
</comment>
<name>A0A2N6QM75_9STAP</name>
<keyword evidence="1" id="KW-1133">Transmembrane helix</keyword>
<proteinExistence type="predicted"/>
<evidence type="ECO:0000313" key="3">
    <source>
        <dbReference type="Proteomes" id="UP000235748"/>
    </source>
</evidence>